<evidence type="ECO:0000256" key="10">
    <source>
        <dbReference type="ARBA" id="ARBA00022989"/>
    </source>
</evidence>
<dbReference type="Proteomes" id="UP001165122">
    <property type="component" value="Unassembled WGS sequence"/>
</dbReference>
<evidence type="ECO:0000256" key="16">
    <source>
        <dbReference type="SAM" id="Phobius"/>
    </source>
</evidence>
<evidence type="ECO:0000256" key="4">
    <source>
        <dbReference type="ARBA" id="ARBA00022553"/>
    </source>
</evidence>
<keyword evidence="8" id="KW-0106">Calcium</keyword>
<dbReference type="EMBL" id="BRXW01000069">
    <property type="protein sequence ID" value="GMI04183.1"/>
    <property type="molecule type" value="Genomic_DNA"/>
</dbReference>
<evidence type="ECO:0000259" key="17">
    <source>
        <dbReference type="Pfam" id="PF01764"/>
    </source>
</evidence>
<evidence type="ECO:0000256" key="11">
    <source>
        <dbReference type="ARBA" id="ARBA00023098"/>
    </source>
</evidence>
<dbReference type="EC" id="3.1.1.116" evidence="14"/>
<keyword evidence="6" id="KW-0479">Metal-binding</keyword>
<dbReference type="AlphaFoldDB" id="A0A9W7CEA3"/>
<keyword evidence="5 16" id="KW-0812">Transmembrane</keyword>
<keyword evidence="3" id="KW-1003">Cell membrane</keyword>
<comment type="subcellular location">
    <subcellularLocation>
        <location evidence="2">Cell membrane</location>
        <topology evidence="2">Multi-pass membrane protein</topology>
    </subcellularLocation>
</comment>
<dbReference type="PANTHER" id="PTHR45792:SF8">
    <property type="entry name" value="DIACYLGLYCEROL LIPASE-ALPHA"/>
    <property type="match status" value="1"/>
</dbReference>
<evidence type="ECO:0000256" key="5">
    <source>
        <dbReference type="ARBA" id="ARBA00022692"/>
    </source>
</evidence>
<evidence type="ECO:0000256" key="3">
    <source>
        <dbReference type="ARBA" id="ARBA00022475"/>
    </source>
</evidence>
<evidence type="ECO:0000313" key="18">
    <source>
        <dbReference type="EMBL" id="GMI04183.1"/>
    </source>
</evidence>
<comment type="caution">
    <text evidence="18">The sequence shown here is derived from an EMBL/GenBank/DDBJ whole genome shotgun (WGS) entry which is preliminary data.</text>
</comment>
<reference evidence="19" key="1">
    <citation type="journal article" date="2023" name="Commun. Biol.">
        <title>Genome analysis of Parmales, the sister group of diatoms, reveals the evolutionary specialization of diatoms from phago-mixotrophs to photoautotrophs.</title>
        <authorList>
            <person name="Ban H."/>
            <person name="Sato S."/>
            <person name="Yoshikawa S."/>
            <person name="Yamada K."/>
            <person name="Nakamura Y."/>
            <person name="Ichinomiya M."/>
            <person name="Sato N."/>
            <person name="Blanc-Mathieu R."/>
            <person name="Endo H."/>
            <person name="Kuwata A."/>
            <person name="Ogata H."/>
        </authorList>
    </citation>
    <scope>NUCLEOTIDE SEQUENCE [LARGE SCALE GENOMIC DNA]</scope>
    <source>
        <strain evidence="19">NIES 3700</strain>
    </source>
</reference>
<keyword evidence="10 16" id="KW-1133">Transmembrane helix</keyword>
<organism evidence="18 19">
    <name type="scientific">Triparma laevis f. longispina</name>
    <dbReference type="NCBI Taxonomy" id="1714387"/>
    <lineage>
        <taxon>Eukaryota</taxon>
        <taxon>Sar</taxon>
        <taxon>Stramenopiles</taxon>
        <taxon>Ochrophyta</taxon>
        <taxon>Bolidophyceae</taxon>
        <taxon>Parmales</taxon>
        <taxon>Triparmaceae</taxon>
        <taxon>Triparma</taxon>
    </lineage>
</organism>
<dbReference type="SUPFAM" id="SSF53474">
    <property type="entry name" value="alpha/beta-Hydrolases"/>
    <property type="match status" value="1"/>
</dbReference>
<comment type="cofactor">
    <cofactor evidence="1">
        <name>Ca(2+)</name>
        <dbReference type="ChEBI" id="CHEBI:29108"/>
    </cofactor>
</comment>
<keyword evidence="7" id="KW-0378">Hydrolase</keyword>
<evidence type="ECO:0000256" key="2">
    <source>
        <dbReference type="ARBA" id="ARBA00004651"/>
    </source>
</evidence>
<proteinExistence type="predicted"/>
<evidence type="ECO:0000256" key="12">
    <source>
        <dbReference type="ARBA" id="ARBA00023136"/>
    </source>
</evidence>
<accession>A0A9W7CEA3</accession>
<protein>
    <recommendedName>
        <fullName evidence="14">sn-1-specific diacylglycerol lipase</fullName>
        <ecNumber evidence="14">3.1.1.116</ecNumber>
    </recommendedName>
</protein>
<name>A0A9W7CEA3_9STRA</name>
<keyword evidence="11" id="KW-0443">Lipid metabolism</keyword>
<sequence>MFYSDWVLALTLPPITSVFILGVICGALALLILGLLLFVAFTPMEKISRYESENATSWEERKQKASTLISTVRAPMVSALTFSSQCCTLGFSVALHTIRFGFSIGTLLIIGSTHLTSHIPRANATVRFIAEVVGYAEMITVSVVSLNSTLTHVGLQTTLQALHLGEHMSIPGILSLLTSTGFWGSFSHSTLNALSETKDLFANEVSPLTKELNLLKLNEAIKRAKETELKDEAKRDEERLLDSSMSSTPPLTAKEQKNLTLHIRFSLGTYGEKGLKFLGILPYGSATNNNEAFLRLTNIQSSLDIISTDFEGSLYSPGYVLSVDRDSKSIILAVRGTIWPHDFLTDLICVDESLEGGGSAHSGMWKSALNLTEKVKSTIYNLLSRKKYEDYKLTLTGHSLGAGVAALIVYIWSHPERYPNLSLPSSMLKNLHCYGYGCPAILTSDLANSLTNKVTSVLIGNDMVPRFSLRSFREMRDRVLNELVGSRGEGEEEEYTTSVNMPVLLPAGKIVWIDDSSEDNHVFYREPKDFDTMNMCSCSFEAHMPQNYFLKMNEKVEKGFYASTSDDTLEERRSPTFFG</sequence>
<evidence type="ECO:0000313" key="19">
    <source>
        <dbReference type="Proteomes" id="UP001165122"/>
    </source>
</evidence>
<evidence type="ECO:0000256" key="14">
    <source>
        <dbReference type="ARBA" id="ARBA00026104"/>
    </source>
</evidence>
<dbReference type="InterPro" id="IPR052214">
    <property type="entry name" value="DAG_Lipase-Related"/>
</dbReference>
<dbReference type="OrthoDB" id="438440at2759"/>
<keyword evidence="19" id="KW-1185">Reference proteome</keyword>
<dbReference type="GO" id="GO:0005886">
    <property type="term" value="C:plasma membrane"/>
    <property type="evidence" value="ECO:0007669"/>
    <property type="project" value="UniProtKB-SubCell"/>
</dbReference>
<evidence type="ECO:0000256" key="9">
    <source>
        <dbReference type="ARBA" id="ARBA00022963"/>
    </source>
</evidence>
<evidence type="ECO:0000256" key="13">
    <source>
        <dbReference type="ARBA" id="ARBA00024531"/>
    </source>
</evidence>
<feature type="region of interest" description="Disordered" evidence="15">
    <location>
        <begin position="228"/>
        <end position="251"/>
    </location>
</feature>
<feature type="compositionally biased region" description="Basic and acidic residues" evidence="15">
    <location>
        <begin position="228"/>
        <end position="241"/>
    </location>
</feature>
<comment type="catalytic activity">
    <reaction evidence="13">
        <text>a 1,2-diacyl-sn-glycerol + H2O = a 2-acylglycerol + a fatty acid + H(+)</text>
        <dbReference type="Rhea" id="RHEA:33275"/>
        <dbReference type="ChEBI" id="CHEBI:15377"/>
        <dbReference type="ChEBI" id="CHEBI:15378"/>
        <dbReference type="ChEBI" id="CHEBI:17389"/>
        <dbReference type="ChEBI" id="CHEBI:17815"/>
        <dbReference type="ChEBI" id="CHEBI:28868"/>
        <dbReference type="EC" id="3.1.1.116"/>
    </reaction>
    <physiologicalReaction direction="left-to-right" evidence="13">
        <dbReference type="Rhea" id="RHEA:33276"/>
    </physiologicalReaction>
</comment>
<dbReference type="InterPro" id="IPR002921">
    <property type="entry name" value="Fungal_lipase-type"/>
</dbReference>
<evidence type="ECO:0000256" key="7">
    <source>
        <dbReference type="ARBA" id="ARBA00022801"/>
    </source>
</evidence>
<dbReference type="Gene3D" id="3.40.50.1820">
    <property type="entry name" value="alpha/beta hydrolase"/>
    <property type="match status" value="1"/>
</dbReference>
<evidence type="ECO:0000256" key="1">
    <source>
        <dbReference type="ARBA" id="ARBA00001913"/>
    </source>
</evidence>
<dbReference type="PANTHER" id="PTHR45792">
    <property type="entry name" value="DIACYLGLYCEROL LIPASE HOMOLOG-RELATED"/>
    <property type="match status" value="1"/>
</dbReference>
<feature type="domain" description="Fungal lipase-type" evidence="17">
    <location>
        <begin position="333"/>
        <end position="470"/>
    </location>
</feature>
<dbReference type="InterPro" id="IPR029058">
    <property type="entry name" value="AB_hydrolase_fold"/>
</dbReference>
<gene>
    <name evidence="18" type="ORF">TrLO_g9544</name>
</gene>
<dbReference type="Pfam" id="PF01764">
    <property type="entry name" value="Lipase_3"/>
    <property type="match status" value="1"/>
</dbReference>
<keyword evidence="4" id="KW-0597">Phosphoprotein</keyword>
<dbReference type="GO" id="GO:0016298">
    <property type="term" value="F:lipase activity"/>
    <property type="evidence" value="ECO:0007669"/>
    <property type="project" value="TreeGrafter"/>
</dbReference>
<dbReference type="GO" id="GO:0046872">
    <property type="term" value="F:metal ion binding"/>
    <property type="evidence" value="ECO:0007669"/>
    <property type="project" value="UniProtKB-KW"/>
</dbReference>
<evidence type="ECO:0000256" key="6">
    <source>
        <dbReference type="ARBA" id="ARBA00022723"/>
    </source>
</evidence>
<keyword evidence="9" id="KW-0442">Lipid degradation</keyword>
<keyword evidence="12 16" id="KW-0472">Membrane</keyword>
<dbReference type="CDD" id="cd00519">
    <property type="entry name" value="Lipase_3"/>
    <property type="match status" value="1"/>
</dbReference>
<feature type="transmembrane region" description="Helical" evidence="16">
    <location>
        <begin position="20"/>
        <end position="41"/>
    </location>
</feature>
<dbReference type="GO" id="GO:0016042">
    <property type="term" value="P:lipid catabolic process"/>
    <property type="evidence" value="ECO:0007669"/>
    <property type="project" value="UniProtKB-KW"/>
</dbReference>
<evidence type="ECO:0000256" key="8">
    <source>
        <dbReference type="ARBA" id="ARBA00022837"/>
    </source>
</evidence>
<evidence type="ECO:0000256" key="15">
    <source>
        <dbReference type="SAM" id="MobiDB-lite"/>
    </source>
</evidence>